<evidence type="ECO:0000313" key="3">
    <source>
        <dbReference type="Proteomes" id="UP000683429"/>
    </source>
</evidence>
<keyword evidence="1" id="KW-0812">Transmembrane</keyword>
<evidence type="ECO:0000256" key="1">
    <source>
        <dbReference type="SAM" id="Phobius"/>
    </source>
</evidence>
<proteinExistence type="predicted"/>
<dbReference type="RefSeq" id="WP_036599040.1">
    <property type="nucleotide sequence ID" value="NZ_CP076607.1"/>
</dbReference>
<keyword evidence="1" id="KW-1133">Transmembrane helix</keyword>
<keyword evidence="3" id="KW-1185">Reference proteome</keyword>
<keyword evidence="1" id="KW-0472">Membrane</keyword>
<sequence>MLIIERASSAYPGIPNILSGGWKFATASLRFPLKLGAFADESKPTDCGKNWNVNRFTDRRAREKAVLRLLGRAPFFVGNFLWPALLF</sequence>
<gene>
    <name evidence="2" type="ORF">KP014_03520</name>
</gene>
<protein>
    <submittedName>
        <fullName evidence="2">Uncharacterized protein</fullName>
    </submittedName>
</protein>
<organism evidence="2 3">
    <name type="scientific">Paenibacillus sophorae</name>
    <dbReference type="NCBI Taxonomy" id="1333845"/>
    <lineage>
        <taxon>Bacteria</taxon>
        <taxon>Bacillati</taxon>
        <taxon>Bacillota</taxon>
        <taxon>Bacilli</taxon>
        <taxon>Bacillales</taxon>
        <taxon>Paenibacillaceae</taxon>
        <taxon>Paenibacillus</taxon>
    </lineage>
</organism>
<reference evidence="2 3" key="1">
    <citation type="submission" date="2021-06" db="EMBL/GenBank/DDBJ databases">
        <title>Whole genome sequence of Paenibacillus sophorae DSM23020 for comparative genomics.</title>
        <authorList>
            <person name="Kim M.-J."/>
            <person name="Lee G."/>
            <person name="Shin J.-H."/>
        </authorList>
    </citation>
    <scope>NUCLEOTIDE SEQUENCE [LARGE SCALE GENOMIC DNA]</scope>
    <source>
        <strain evidence="2 3">DSM 23020</strain>
    </source>
</reference>
<evidence type="ECO:0000313" key="2">
    <source>
        <dbReference type="EMBL" id="QWU16347.1"/>
    </source>
</evidence>
<name>A0ABX8HF51_9BACL</name>
<dbReference type="EMBL" id="CP076607">
    <property type="protein sequence ID" value="QWU16347.1"/>
    <property type="molecule type" value="Genomic_DNA"/>
</dbReference>
<feature type="transmembrane region" description="Helical" evidence="1">
    <location>
        <begin position="65"/>
        <end position="85"/>
    </location>
</feature>
<dbReference type="Proteomes" id="UP000683429">
    <property type="component" value="Chromosome"/>
</dbReference>
<accession>A0ABX8HF51</accession>